<comment type="caution">
    <text evidence="5">The sequence shown here is derived from an EMBL/GenBank/DDBJ whole genome shotgun (WGS) entry which is preliminary data.</text>
</comment>
<dbReference type="InterPro" id="IPR004843">
    <property type="entry name" value="Calcineurin-like_PHP"/>
</dbReference>
<dbReference type="InterPro" id="IPR000999">
    <property type="entry name" value="RNase_III_dom"/>
</dbReference>
<dbReference type="AlphaFoldDB" id="A0AAV5A7W4"/>
<dbReference type="SUPFAM" id="SSF56300">
    <property type="entry name" value="Metallo-dependent phosphatases"/>
    <property type="match status" value="1"/>
</dbReference>
<feature type="region of interest" description="Disordered" evidence="1">
    <location>
        <begin position="999"/>
        <end position="1042"/>
    </location>
</feature>
<keyword evidence="2" id="KW-0732">Signal</keyword>
<feature type="domain" description="Calcineurin-like phosphoesterase" evidence="3">
    <location>
        <begin position="53"/>
        <end position="314"/>
    </location>
</feature>
<sequence length="1243" mass="137016">MKLLFKFLALLSISVACSATPLFKPGPIVPPELNPYPTKPQLTFNQKSGTFEIMVFSDLHFGENPWDDWGPIQDKNSTILMKAVLKDDPDYVVLNGDLITGENTFKENATKLIDEIVAPLIAAKIPFSSTYGNHDNNVNITHLEEIEREQAIAPLSYTRIASPNVGGEEGPGNYWVPVYKRKGDSVPILVLWFFDSRGGFRKDQTNLPDWVDESVAEWIESETALMDRYWGPPDNNRAALAFVHIPPHIVQGLADNLNNTQDPGLNADEPLSIGSTQSTFNTSFYGTNRDKPFWDSLNKNVKNLHAVISGHDHGNEWCTRDPGKGVIFCFDKHAGYGGYDSPDWGHGVRKLVFNANDITGAVNTWIRLEDGTKRAVVPLDYAYPQKGTATLELARLKSRSRNPKGTILTNPGGPGSSGVSFLISGGGDVISNITDGEFDILSWDPRGVNRSRPLITCGFTTADSFQEFLEDSVFLDGIEVRGNFTDEGDLDSFFSKVNKTDSLIVKMGQKCTKANGDFLPYMGTAATVRDMVSIWDCLEHSAVDQQFENILIINSDSDDDSCSFSESSSKINYLGFSYGTVIGEYLVNMFPEQAHFILNDAEEALRGFAESCAQAGPANCSLAQANSTGQEIFLELEALIETAYTLTKQGLDSVTSFDVRSASQIEWLKSVLENEPNSNSSTRQPRSLSKKGTPPSSDTVIDPSVASFVTHLAIACLDSVDQQDITTQQLFETVVNVTRQVSPLFSGAAERPSSSKRQKNIQHNHINGRSPINPKNIQPKDVVEHLRTIFPPLEFPEDLALRMITHISWERGMRGHNARLGFLGRRILHAYLHLFLHECSLPSPSHLPSKNAPIPPTDHLRTSAFSSKTSHKPLTQSYDDISDQLMNTYILGEHVGAAWELERIMRWTPAVAELEVLRKEGADTVLRSSGLYKVRGATVEGVLGGIFHQFGGTIAHRVFHTRILPHIYHFGLPLSMHDKMQDACNRLGGQHGSLLTVEARQQQPVSSKAKTDPSLSTEKEPQSKDPSKDSDVPAESKTTEFVKVGREVHGPESLFLVEITTAALTSDEKPQYTLREICAALEKSEAWSIVDPLHLLPLLLGTPRDGAAETIQLIARNANAKECIIAIQEAIEYLGHTGTTENSSDEISLAGRLIRLLGAASECTPRLQLRKKGPAETIQPIFEHLQSAVDTISLQANRKEGRVILERNNHLVNAALTWASKAPKPESPTVSVSIPVTLRLMTQ</sequence>
<feature type="region of interest" description="Disordered" evidence="1">
    <location>
        <begin position="674"/>
        <end position="700"/>
    </location>
</feature>
<evidence type="ECO:0000256" key="1">
    <source>
        <dbReference type="SAM" id="MobiDB-lite"/>
    </source>
</evidence>
<dbReference type="SUPFAM" id="SSF69065">
    <property type="entry name" value="RNase III domain-like"/>
    <property type="match status" value="1"/>
</dbReference>
<dbReference type="GO" id="GO:0005737">
    <property type="term" value="C:cytoplasm"/>
    <property type="evidence" value="ECO:0007669"/>
    <property type="project" value="TreeGrafter"/>
</dbReference>
<dbReference type="SUPFAM" id="SSF53474">
    <property type="entry name" value="alpha/beta-Hydrolases"/>
    <property type="match status" value="1"/>
</dbReference>
<dbReference type="PANTHER" id="PTHR32440">
    <property type="entry name" value="PHOSPHATASE DCR2-RELATED-RELATED"/>
    <property type="match status" value="1"/>
</dbReference>
<dbReference type="PANTHER" id="PTHR32440:SF11">
    <property type="entry name" value="METALLOPHOSPHOESTERASE DOMAIN-CONTAINING PROTEIN"/>
    <property type="match status" value="1"/>
</dbReference>
<feature type="region of interest" description="Disordered" evidence="1">
    <location>
        <begin position="850"/>
        <end position="872"/>
    </location>
</feature>
<dbReference type="InterPro" id="IPR029052">
    <property type="entry name" value="Metallo-depent_PP-like"/>
</dbReference>
<evidence type="ECO:0000259" key="3">
    <source>
        <dbReference type="Pfam" id="PF00149"/>
    </source>
</evidence>
<dbReference type="PROSITE" id="PS51257">
    <property type="entry name" value="PROKAR_LIPOPROTEIN"/>
    <property type="match status" value="1"/>
</dbReference>
<evidence type="ECO:0000259" key="4">
    <source>
        <dbReference type="Pfam" id="PF14622"/>
    </source>
</evidence>
<accession>A0AAV5A7W4</accession>
<feature type="compositionally biased region" description="Polar residues" evidence="1">
    <location>
        <begin position="999"/>
        <end position="1016"/>
    </location>
</feature>
<reference evidence="5" key="1">
    <citation type="submission" date="2021-10" db="EMBL/GenBank/DDBJ databases">
        <title>De novo Genome Assembly of Clathrus columnatus (Basidiomycota, Fungi) Using Illumina and Nanopore Sequence Data.</title>
        <authorList>
            <person name="Ogiso-Tanaka E."/>
            <person name="Itagaki H."/>
            <person name="Hosoya T."/>
            <person name="Hosaka K."/>
        </authorList>
    </citation>
    <scope>NUCLEOTIDE SEQUENCE</scope>
    <source>
        <strain evidence="5">MO-923</strain>
    </source>
</reference>
<dbReference type="GO" id="GO:0004525">
    <property type="term" value="F:ribonuclease III activity"/>
    <property type="evidence" value="ECO:0007669"/>
    <property type="project" value="InterPro"/>
</dbReference>
<feature type="compositionally biased region" description="Polar residues" evidence="1">
    <location>
        <begin position="863"/>
        <end position="872"/>
    </location>
</feature>
<dbReference type="Pfam" id="PF00149">
    <property type="entry name" value="Metallophos"/>
    <property type="match status" value="1"/>
</dbReference>
<evidence type="ECO:0000313" key="6">
    <source>
        <dbReference type="Proteomes" id="UP001050691"/>
    </source>
</evidence>
<gene>
    <name evidence="5" type="ORF">Clacol_004576</name>
</gene>
<proteinExistence type="predicted"/>
<keyword evidence="6" id="KW-1185">Reference proteome</keyword>
<feature type="compositionally biased region" description="Polar residues" evidence="1">
    <location>
        <begin position="675"/>
        <end position="687"/>
    </location>
</feature>
<dbReference type="Gene3D" id="1.10.1520.10">
    <property type="entry name" value="Ribonuclease III domain"/>
    <property type="match status" value="1"/>
</dbReference>
<dbReference type="CDD" id="cd07383">
    <property type="entry name" value="MPP_Dcr2"/>
    <property type="match status" value="1"/>
</dbReference>
<dbReference type="InterPro" id="IPR029058">
    <property type="entry name" value="AB_hydrolase_fold"/>
</dbReference>
<evidence type="ECO:0000256" key="2">
    <source>
        <dbReference type="SAM" id="SignalP"/>
    </source>
</evidence>
<protein>
    <recommendedName>
        <fullName evidence="7">Calcineurin-like phosphoesterase domain-containing protein</fullName>
    </recommendedName>
</protein>
<dbReference type="Proteomes" id="UP001050691">
    <property type="component" value="Unassembled WGS sequence"/>
</dbReference>
<dbReference type="InterPro" id="IPR036389">
    <property type="entry name" value="RNase_III_sf"/>
</dbReference>
<organism evidence="5 6">
    <name type="scientific">Clathrus columnatus</name>
    <dbReference type="NCBI Taxonomy" id="1419009"/>
    <lineage>
        <taxon>Eukaryota</taxon>
        <taxon>Fungi</taxon>
        <taxon>Dikarya</taxon>
        <taxon>Basidiomycota</taxon>
        <taxon>Agaricomycotina</taxon>
        <taxon>Agaricomycetes</taxon>
        <taxon>Phallomycetidae</taxon>
        <taxon>Phallales</taxon>
        <taxon>Clathraceae</taxon>
        <taxon>Clathrus</taxon>
    </lineage>
</organism>
<feature type="chain" id="PRO_5043876213" description="Calcineurin-like phosphoesterase domain-containing protein" evidence="2">
    <location>
        <begin position="20"/>
        <end position="1243"/>
    </location>
</feature>
<feature type="region of interest" description="Disordered" evidence="1">
    <location>
        <begin position="746"/>
        <end position="776"/>
    </location>
</feature>
<feature type="compositionally biased region" description="Basic and acidic residues" evidence="1">
    <location>
        <begin position="1017"/>
        <end position="1031"/>
    </location>
</feature>
<name>A0AAV5A7W4_9AGAM</name>
<feature type="signal peptide" evidence="2">
    <location>
        <begin position="1"/>
        <end position="19"/>
    </location>
</feature>
<evidence type="ECO:0008006" key="7">
    <source>
        <dbReference type="Google" id="ProtNLM"/>
    </source>
</evidence>
<dbReference type="Gene3D" id="3.60.21.10">
    <property type="match status" value="1"/>
</dbReference>
<feature type="domain" description="RNase III" evidence="4">
    <location>
        <begin position="797"/>
        <end position="966"/>
    </location>
</feature>
<dbReference type="EMBL" id="BPWL01000005">
    <property type="protein sequence ID" value="GJJ10350.1"/>
    <property type="molecule type" value="Genomic_DNA"/>
</dbReference>
<dbReference type="Pfam" id="PF14622">
    <property type="entry name" value="Ribonucleas_3_3"/>
    <property type="match status" value="1"/>
</dbReference>
<evidence type="ECO:0000313" key="5">
    <source>
        <dbReference type="EMBL" id="GJJ10350.1"/>
    </source>
</evidence>
<dbReference type="GO" id="GO:0006396">
    <property type="term" value="P:RNA processing"/>
    <property type="evidence" value="ECO:0007669"/>
    <property type="project" value="InterPro"/>
</dbReference>